<organism evidence="2 3">
    <name type="scientific">Maribacter ulvicola</name>
    <dbReference type="NCBI Taxonomy" id="228959"/>
    <lineage>
        <taxon>Bacteria</taxon>
        <taxon>Pseudomonadati</taxon>
        <taxon>Bacteroidota</taxon>
        <taxon>Flavobacteriia</taxon>
        <taxon>Flavobacteriales</taxon>
        <taxon>Flavobacteriaceae</taxon>
        <taxon>Maribacter</taxon>
    </lineage>
</organism>
<accession>A0A1N7A1S0</accession>
<dbReference type="STRING" id="228959.SAMN05421797_11065"/>
<feature type="domain" description="FAD-dependent urate hydroxylase HpyO/Asp monooxygenase CreE-like FAD/NAD(P)-binding" evidence="1">
    <location>
        <begin position="11"/>
        <end position="177"/>
    </location>
</feature>
<evidence type="ECO:0000259" key="1">
    <source>
        <dbReference type="Pfam" id="PF13454"/>
    </source>
</evidence>
<dbReference type="RefSeq" id="WP_076550925.1">
    <property type="nucleotide sequence ID" value="NZ_FTMA01000010.1"/>
</dbReference>
<keyword evidence="3" id="KW-1185">Reference proteome</keyword>
<dbReference type="InterPro" id="IPR038732">
    <property type="entry name" value="HpyO/CreE_NAD-binding"/>
</dbReference>
<dbReference type="OrthoDB" id="6309046at2"/>
<sequence length="605" mass="68281">MNDNNTYKVGIIGFGPKGFYGFERLVAYLNEAKVSSTIQIHIFNTTAFLASGDVYRTDQPAYLIMNYANRNINSWVVQEPFSMASATPDFVTWLTAKGHANAAPGKYAPRSLVGGYLSDCYQMVLEQLPKNVVVVAHIGRVTNMIQQNEDYHVFYTDRKTGEQDIVACNNILFTTGHHSFKAQKPISETFGNRIDFIYPTNEKLKSVSAASLVAIKGFGLTAIDAILALTEGKGGKFKKNDKGVLKYFSSGEEPYKIYPFSRTGLPMVPRNGSPTSDAQLYFFTEAVIAELKQNRPISFSCTILPLIKKEFYFTYYSVLFKNYGHQFYFDDDFTVMENQVQYFHEDYPECPVFNWETIINPFRDESVLSTVVIQVYIQFLIDEAKAGEDKSPFMAAVATWRKISPIFNELYSFGGLDAVSHKKFDSYYFGLFNRLSYGPPVKNMQKILALCKAGILDFTYVKSASITRNESKNNFSLYLENGKETDINYSINATISRAKEGEFENELYQNLLKNGLIREFENKLKAGYKPGCVAINKDGNAINEDGTINTTISFYGTPTEGITCDNDTLSRTRNDFATVWAKATCEAINKKDGSTENYEREENVL</sequence>
<dbReference type="Proteomes" id="UP000186953">
    <property type="component" value="Unassembled WGS sequence"/>
</dbReference>
<reference evidence="3" key="1">
    <citation type="submission" date="2017-01" db="EMBL/GenBank/DDBJ databases">
        <authorList>
            <person name="Varghese N."/>
            <person name="Submissions S."/>
        </authorList>
    </citation>
    <scope>NUCLEOTIDE SEQUENCE [LARGE SCALE GENOMIC DNA]</scope>
    <source>
        <strain evidence="3">DSM 15366</strain>
    </source>
</reference>
<proteinExistence type="predicted"/>
<name>A0A1N7A1S0_9FLAO</name>
<dbReference type="Pfam" id="PF13454">
    <property type="entry name" value="NAD_binding_9"/>
    <property type="match status" value="1"/>
</dbReference>
<evidence type="ECO:0000313" key="3">
    <source>
        <dbReference type="Proteomes" id="UP000186953"/>
    </source>
</evidence>
<gene>
    <name evidence="2" type="ORF">SAMN05421797_11065</name>
</gene>
<dbReference type="PANTHER" id="PTHR40254">
    <property type="entry name" value="BLR0577 PROTEIN"/>
    <property type="match status" value="1"/>
</dbReference>
<dbReference type="InterPro" id="IPR052189">
    <property type="entry name" value="L-asp_N-monooxygenase_NS-form"/>
</dbReference>
<dbReference type="EMBL" id="FTMA01000010">
    <property type="protein sequence ID" value="SIR32956.1"/>
    <property type="molecule type" value="Genomic_DNA"/>
</dbReference>
<evidence type="ECO:0000313" key="2">
    <source>
        <dbReference type="EMBL" id="SIR32956.1"/>
    </source>
</evidence>
<protein>
    <submittedName>
        <fullName evidence="2">FAD-NAD(P)-binding</fullName>
    </submittedName>
</protein>
<dbReference type="PANTHER" id="PTHR40254:SF1">
    <property type="entry name" value="BLR0577 PROTEIN"/>
    <property type="match status" value="1"/>
</dbReference>
<dbReference type="AlphaFoldDB" id="A0A1N7A1S0"/>